<reference evidence="2 3" key="1">
    <citation type="submission" date="2019-05" db="EMBL/GenBank/DDBJ databases">
        <title>Another draft genome of Portunus trituberculatus and its Hox gene families provides insights of decapod evolution.</title>
        <authorList>
            <person name="Jeong J.-H."/>
            <person name="Song I."/>
            <person name="Kim S."/>
            <person name="Choi T."/>
            <person name="Kim D."/>
            <person name="Ryu S."/>
            <person name="Kim W."/>
        </authorList>
    </citation>
    <scope>NUCLEOTIDE SEQUENCE [LARGE SCALE GENOMIC DNA]</scope>
    <source>
        <tissue evidence="2">Muscle</tissue>
    </source>
</reference>
<dbReference type="AlphaFoldDB" id="A0A5B7H805"/>
<name>A0A5B7H805_PORTR</name>
<organism evidence="2 3">
    <name type="scientific">Portunus trituberculatus</name>
    <name type="common">Swimming crab</name>
    <name type="synonym">Neptunus trituberculatus</name>
    <dbReference type="NCBI Taxonomy" id="210409"/>
    <lineage>
        <taxon>Eukaryota</taxon>
        <taxon>Metazoa</taxon>
        <taxon>Ecdysozoa</taxon>
        <taxon>Arthropoda</taxon>
        <taxon>Crustacea</taxon>
        <taxon>Multicrustacea</taxon>
        <taxon>Malacostraca</taxon>
        <taxon>Eumalacostraca</taxon>
        <taxon>Eucarida</taxon>
        <taxon>Decapoda</taxon>
        <taxon>Pleocyemata</taxon>
        <taxon>Brachyura</taxon>
        <taxon>Eubrachyura</taxon>
        <taxon>Portunoidea</taxon>
        <taxon>Portunidae</taxon>
        <taxon>Portuninae</taxon>
        <taxon>Portunus</taxon>
    </lineage>
</organism>
<dbReference type="Proteomes" id="UP000324222">
    <property type="component" value="Unassembled WGS sequence"/>
</dbReference>
<keyword evidence="3" id="KW-1185">Reference proteome</keyword>
<protein>
    <submittedName>
        <fullName evidence="2">Uncharacterized protein</fullName>
    </submittedName>
</protein>
<proteinExistence type="predicted"/>
<comment type="caution">
    <text evidence="2">The sequence shown here is derived from an EMBL/GenBank/DDBJ whole genome shotgun (WGS) entry which is preliminary data.</text>
</comment>
<evidence type="ECO:0000313" key="3">
    <source>
        <dbReference type="Proteomes" id="UP000324222"/>
    </source>
</evidence>
<gene>
    <name evidence="2" type="ORF">E2C01_059531</name>
</gene>
<accession>A0A5B7H805</accession>
<sequence>MALVDVGVARRLSGEDESDCSECTNCFAPRPRSLFNDQRNASQFMTTTTTTSPRLHFTHREKTNTAHVTLSPSHPLALSLQAWPDHASLHGRAAPITASQGHAHLSRTLHPNAEL</sequence>
<dbReference type="EMBL" id="VSRR010023325">
    <property type="protein sequence ID" value="MPC65397.1"/>
    <property type="molecule type" value="Genomic_DNA"/>
</dbReference>
<evidence type="ECO:0000256" key="1">
    <source>
        <dbReference type="SAM" id="MobiDB-lite"/>
    </source>
</evidence>
<evidence type="ECO:0000313" key="2">
    <source>
        <dbReference type="EMBL" id="MPC65397.1"/>
    </source>
</evidence>
<feature type="region of interest" description="Disordered" evidence="1">
    <location>
        <begin position="96"/>
        <end position="115"/>
    </location>
</feature>